<evidence type="ECO:0000313" key="4">
    <source>
        <dbReference type="Proteomes" id="UP000030669"/>
    </source>
</evidence>
<accession>S7RWE3</accession>
<dbReference type="RefSeq" id="XP_007862258.1">
    <property type="nucleotide sequence ID" value="XM_007864067.1"/>
</dbReference>
<evidence type="ECO:0000256" key="1">
    <source>
        <dbReference type="SAM" id="MobiDB-lite"/>
    </source>
</evidence>
<dbReference type="EMBL" id="KB469297">
    <property type="protein sequence ID" value="EPQ59205.1"/>
    <property type="molecule type" value="Genomic_DNA"/>
</dbReference>
<organism evidence="3 4">
    <name type="scientific">Gloeophyllum trabeum (strain ATCC 11539 / FP-39264 / Madison 617)</name>
    <name type="common">Brown rot fungus</name>
    <dbReference type="NCBI Taxonomy" id="670483"/>
    <lineage>
        <taxon>Eukaryota</taxon>
        <taxon>Fungi</taxon>
        <taxon>Dikarya</taxon>
        <taxon>Basidiomycota</taxon>
        <taxon>Agaricomycotina</taxon>
        <taxon>Agaricomycetes</taxon>
        <taxon>Gloeophyllales</taxon>
        <taxon>Gloeophyllaceae</taxon>
        <taxon>Gloeophyllum</taxon>
    </lineage>
</organism>
<feature type="region of interest" description="Disordered" evidence="1">
    <location>
        <begin position="20"/>
        <end position="41"/>
    </location>
</feature>
<dbReference type="KEGG" id="gtr:GLOTRDRAFT_90869"/>
<keyword evidence="4" id="KW-1185">Reference proteome</keyword>
<reference evidence="3 4" key="1">
    <citation type="journal article" date="2012" name="Science">
        <title>The Paleozoic origin of enzymatic lignin decomposition reconstructed from 31 fungal genomes.</title>
        <authorList>
            <person name="Floudas D."/>
            <person name="Binder M."/>
            <person name="Riley R."/>
            <person name="Barry K."/>
            <person name="Blanchette R.A."/>
            <person name="Henrissat B."/>
            <person name="Martinez A.T."/>
            <person name="Otillar R."/>
            <person name="Spatafora J.W."/>
            <person name="Yadav J.S."/>
            <person name="Aerts A."/>
            <person name="Benoit I."/>
            <person name="Boyd A."/>
            <person name="Carlson A."/>
            <person name="Copeland A."/>
            <person name="Coutinho P.M."/>
            <person name="de Vries R.P."/>
            <person name="Ferreira P."/>
            <person name="Findley K."/>
            <person name="Foster B."/>
            <person name="Gaskell J."/>
            <person name="Glotzer D."/>
            <person name="Gorecki P."/>
            <person name="Heitman J."/>
            <person name="Hesse C."/>
            <person name="Hori C."/>
            <person name="Igarashi K."/>
            <person name="Jurgens J.A."/>
            <person name="Kallen N."/>
            <person name="Kersten P."/>
            <person name="Kohler A."/>
            <person name="Kuees U."/>
            <person name="Kumar T.K.A."/>
            <person name="Kuo A."/>
            <person name="LaButti K."/>
            <person name="Larrondo L.F."/>
            <person name="Lindquist E."/>
            <person name="Ling A."/>
            <person name="Lombard V."/>
            <person name="Lucas S."/>
            <person name="Lundell T."/>
            <person name="Martin R."/>
            <person name="McLaughlin D.J."/>
            <person name="Morgenstern I."/>
            <person name="Morin E."/>
            <person name="Murat C."/>
            <person name="Nagy L.G."/>
            <person name="Nolan M."/>
            <person name="Ohm R.A."/>
            <person name="Patyshakuliyeva A."/>
            <person name="Rokas A."/>
            <person name="Ruiz-Duenas F.J."/>
            <person name="Sabat G."/>
            <person name="Salamov A."/>
            <person name="Samejima M."/>
            <person name="Schmutz J."/>
            <person name="Slot J.C."/>
            <person name="St John F."/>
            <person name="Stenlid J."/>
            <person name="Sun H."/>
            <person name="Sun S."/>
            <person name="Syed K."/>
            <person name="Tsang A."/>
            <person name="Wiebenga A."/>
            <person name="Young D."/>
            <person name="Pisabarro A."/>
            <person name="Eastwood D.C."/>
            <person name="Martin F."/>
            <person name="Cullen D."/>
            <person name="Grigoriev I.V."/>
            <person name="Hibbett D.S."/>
        </authorList>
    </citation>
    <scope>NUCLEOTIDE SEQUENCE [LARGE SCALE GENOMIC DNA]</scope>
    <source>
        <strain evidence="3 4">ATCC 11539</strain>
    </source>
</reference>
<dbReference type="GeneID" id="19309280"/>
<proteinExistence type="predicted"/>
<gene>
    <name evidence="3" type="ORF">GLOTRDRAFT_90869</name>
</gene>
<evidence type="ECO:0000259" key="2">
    <source>
        <dbReference type="Pfam" id="PF20236"/>
    </source>
</evidence>
<sequence length="223" mass="24983">MQSPDFTHFNPLSAAGWCGKITKQGDGRPHTPHPCYASRGGGPPPSAYGALPLPGFQPMSTSSAGTLTFRFVPSPNNHVRFINCNIIGPNNRVLYTITSNDPHVTIMRDCQKDVAIIEWRSPFTMIEIRGGKKMRKEDFLRQIVGKTSAQCMYWHNIPYYWTADDAHFYLYSENISSLPLAIVRASDPLFEMEVSPEAVQTGVLEPALVALIVMQWSRGVMWH</sequence>
<dbReference type="Pfam" id="PF20236">
    <property type="entry name" value="DUF6593"/>
    <property type="match status" value="1"/>
</dbReference>
<name>S7RWE3_GLOTA</name>
<dbReference type="InterPro" id="IPR046528">
    <property type="entry name" value="DUF6593"/>
</dbReference>
<dbReference type="OrthoDB" id="3191568at2759"/>
<feature type="domain" description="DUF6593" evidence="2">
    <location>
        <begin position="83"/>
        <end position="194"/>
    </location>
</feature>
<dbReference type="Proteomes" id="UP000030669">
    <property type="component" value="Unassembled WGS sequence"/>
</dbReference>
<dbReference type="AlphaFoldDB" id="S7RWE3"/>
<dbReference type="HOGENOM" id="CLU_098000_0_0_1"/>
<evidence type="ECO:0000313" key="3">
    <source>
        <dbReference type="EMBL" id="EPQ59205.1"/>
    </source>
</evidence>
<dbReference type="STRING" id="670483.S7RWE3"/>
<protein>
    <recommendedName>
        <fullName evidence="2">DUF6593 domain-containing protein</fullName>
    </recommendedName>
</protein>